<protein>
    <submittedName>
        <fullName evidence="7">Oligosaccharide flippase family protein</fullName>
    </submittedName>
</protein>
<comment type="caution">
    <text evidence="7">The sequence shown here is derived from an EMBL/GenBank/DDBJ whole genome shotgun (WGS) entry which is preliminary data.</text>
</comment>
<dbReference type="RefSeq" id="WP_256610993.1">
    <property type="nucleotide sequence ID" value="NZ_JANIBM010000011.1"/>
</dbReference>
<keyword evidence="3 6" id="KW-0812">Transmembrane</keyword>
<comment type="subcellular location">
    <subcellularLocation>
        <location evidence="1">Cell membrane</location>
        <topology evidence="1">Multi-pass membrane protein</topology>
    </subcellularLocation>
</comment>
<feature type="transmembrane region" description="Helical" evidence="6">
    <location>
        <begin position="221"/>
        <end position="241"/>
    </location>
</feature>
<organism evidence="7 8">
    <name type="scientific">Methylomonas aurea</name>
    <dbReference type="NCBI Taxonomy" id="2952224"/>
    <lineage>
        <taxon>Bacteria</taxon>
        <taxon>Pseudomonadati</taxon>
        <taxon>Pseudomonadota</taxon>
        <taxon>Gammaproteobacteria</taxon>
        <taxon>Methylococcales</taxon>
        <taxon>Methylococcaceae</taxon>
        <taxon>Methylomonas</taxon>
    </lineage>
</organism>
<keyword evidence="2" id="KW-1003">Cell membrane</keyword>
<feature type="transmembrane region" description="Helical" evidence="6">
    <location>
        <begin position="336"/>
        <end position="356"/>
    </location>
</feature>
<feature type="transmembrane region" description="Helical" evidence="6">
    <location>
        <begin position="131"/>
        <end position="151"/>
    </location>
</feature>
<keyword evidence="8" id="KW-1185">Reference proteome</keyword>
<dbReference type="PANTHER" id="PTHR30250">
    <property type="entry name" value="PST FAMILY PREDICTED COLANIC ACID TRANSPORTER"/>
    <property type="match status" value="1"/>
</dbReference>
<feature type="transmembrane region" description="Helical" evidence="6">
    <location>
        <begin position="20"/>
        <end position="38"/>
    </location>
</feature>
<evidence type="ECO:0000313" key="8">
    <source>
        <dbReference type="Proteomes" id="UP001524569"/>
    </source>
</evidence>
<feature type="transmembrane region" description="Helical" evidence="6">
    <location>
        <begin position="91"/>
        <end position="111"/>
    </location>
</feature>
<name>A0ABT1UHK6_9GAMM</name>
<evidence type="ECO:0000256" key="1">
    <source>
        <dbReference type="ARBA" id="ARBA00004651"/>
    </source>
</evidence>
<feature type="transmembrane region" description="Helical" evidence="6">
    <location>
        <begin position="163"/>
        <end position="181"/>
    </location>
</feature>
<dbReference type="PANTHER" id="PTHR30250:SF11">
    <property type="entry name" value="O-ANTIGEN TRANSPORTER-RELATED"/>
    <property type="match status" value="1"/>
</dbReference>
<feature type="transmembrane region" description="Helical" evidence="6">
    <location>
        <begin position="368"/>
        <end position="386"/>
    </location>
</feature>
<evidence type="ECO:0000256" key="2">
    <source>
        <dbReference type="ARBA" id="ARBA00022475"/>
    </source>
</evidence>
<feature type="transmembrane region" description="Helical" evidence="6">
    <location>
        <begin position="193"/>
        <end position="209"/>
    </location>
</feature>
<feature type="transmembrane region" description="Helical" evidence="6">
    <location>
        <begin position="392"/>
        <end position="416"/>
    </location>
</feature>
<reference evidence="7 8" key="1">
    <citation type="submission" date="2022-07" db="EMBL/GenBank/DDBJ databases">
        <title>Methylomonas rivi sp. nov., Methylomonas rosea sp. nov., Methylomonas aureus sp. nov. and Methylomonas subterranea sp. nov., four novel methanotrophs isolated from a freshwater creek and the deep terrestrial subsurface.</title>
        <authorList>
            <person name="Abin C."/>
            <person name="Sankaranarayanan K."/>
            <person name="Garner C."/>
            <person name="Sindelar R."/>
            <person name="Kotary K."/>
            <person name="Garner R."/>
            <person name="Barclay S."/>
            <person name="Lawson P."/>
            <person name="Krumholz L."/>
        </authorList>
    </citation>
    <scope>NUCLEOTIDE SEQUENCE [LARGE SCALE GENOMIC DNA]</scope>
    <source>
        <strain evidence="7 8">SURF-1</strain>
    </source>
</reference>
<dbReference type="Pfam" id="PF01943">
    <property type="entry name" value="Polysacc_synt"/>
    <property type="match status" value="1"/>
</dbReference>
<accession>A0ABT1UHK6</accession>
<keyword evidence="5 6" id="KW-0472">Membrane</keyword>
<keyword evidence="4 6" id="KW-1133">Transmembrane helix</keyword>
<dbReference type="InterPro" id="IPR050833">
    <property type="entry name" value="Poly_Biosynth_Transport"/>
</dbReference>
<evidence type="ECO:0000256" key="4">
    <source>
        <dbReference type="ARBA" id="ARBA00022989"/>
    </source>
</evidence>
<feature type="transmembrane region" description="Helical" evidence="6">
    <location>
        <begin position="261"/>
        <end position="285"/>
    </location>
</feature>
<gene>
    <name evidence="7" type="ORF">NP603_11330</name>
</gene>
<proteinExistence type="predicted"/>
<evidence type="ECO:0000256" key="5">
    <source>
        <dbReference type="ARBA" id="ARBA00023136"/>
    </source>
</evidence>
<evidence type="ECO:0000256" key="6">
    <source>
        <dbReference type="SAM" id="Phobius"/>
    </source>
</evidence>
<feature type="transmembrane region" description="Helical" evidence="6">
    <location>
        <begin position="50"/>
        <end position="70"/>
    </location>
</feature>
<feature type="transmembrane region" description="Helical" evidence="6">
    <location>
        <begin position="306"/>
        <end position="330"/>
    </location>
</feature>
<dbReference type="EMBL" id="JANIBM010000011">
    <property type="protein sequence ID" value="MCQ8181702.1"/>
    <property type="molecule type" value="Genomic_DNA"/>
</dbReference>
<dbReference type="InterPro" id="IPR002797">
    <property type="entry name" value="Polysacc_synth"/>
</dbReference>
<evidence type="ECO:0000256" key="3">
    <source>
        <dbReference type="ARBA" id="ARBA00022692"/>
    </source>
</evidence>
<sequence length="426" mass="49124">MPRVFREFKNNTILNRFVRIIGVDGFVKVSGFILLPIYLKLMTQEEYAEFSYVMSVVSTFGLIFNFGLYVPQVKLYQDADGKEKGSVLFTINITLLVMLVLALGTFYIFNLDNSIINLLFSSSETYLRHRVLILIGLVVSVFSCMLIYFYIANEFISKVQAYNVLRFLVGVSVALFGLYCVSGNKADVRMKSYLFSEIIVILLFLRRYVKEMKLKFDIDIAMRSLQLGGPIMMSAILGIFVNFSDKFFIEKYCSLTDMSVYYVSLTYGGIITAVFAAFQNAWLPLFLKERDVMTNFYKTKKMLKTLFISFIFLSVVLWVMQYVFILYRIIDEKYYRVLMISPFQMISSMFLSLSGLLSNYTIYWNMTYITTVFGIVVSFIGVPLYFYGAKLYGIQGVSVAGVIAGFLYFSFYLLFVCSKINILARR</sequence>
<evidence type="ECO:0000313" key="7">
    <source>
        <dbReference type="EMBL" id="MCQ8181702.1"/>
    </source>
</evidence>
<dbReference type="Proteomes" id="UP001524569">
    <property type="component" value="Unassembled WGS sequence"/>
</dbReference>